<keyword evidence="3" id="KW-0964">Secreted</keyword>
<keyword evidence="4" id="KW-0646">Protease inhibitor</keyword>
<evidence type="ECO:0000256" key="6">
    <source>
        <dbReference type="ARBA" id="ARBA00023157"/>
    </source>
</evidence>
<evidence type="ECO:0000313" key="9">
    <source>
        <dbReference type="EMBL" id="MFD0691791.1"/>
    </source>
</evidence>
<dbReference type="InterPro" id="IPR020054">
    <property type="entry name" value="Prot_inh_SSI_I16_CS"/>
</dbReference>
<dbReference type="EMBL" id="JBHTGP010000033">
    <property type="protein sequence ID" value="MFD0691791.1"/>
    <property type="molecule type" value="Genomic_DNA"/>
</dbReference>
<evidence type="ECO:0000256" key="2">
    <source>
        <dbReference type="ARBA" id="ARBA00010472"/>
    </source>
</evidence>
<evidence type="ECO:0000313" key="10">
    <source>
        <dbReference type="Proteomes" id="UP001597063"/>
    </source>
</evidence>
<dbReference type="InterPro" id="IPR036819">
    <property type="entry name" value="Subtilisin_inhibitor-like_sf"/>
</dbReference>
<keyword evidence="7" id="KW-0732">Signal</keyword>
<evidence type="ECO:0000256" key="3">
    <source>
        <dbReference type="ARBA" id="ARBA00022525"/>
    </source>
</evidence>
<protein>
    <submittedName>
        <fullName evidence="9">SSI family serine proteinase inhibitor</fullName>
    </submittedName>
</protein>
<dbReference type="RefSeq" id="WP_131755999.1">
    <property type="nucleotide sequence ID" value="NZ_CAACUY010000011.1"/>
</dbReference>
<dbReference type="SUPFAM" id="SSF55399">
    <property type="entry name" value="Subtilisin inhibitor"/>
    <property type="match status" value="1"/>
</dbReference>
<accession>A0ABW2XZQ6</accession>
<keyword evidence="5" id="KW-0722">Serine protease inhibitor</keyword>
<comment type="similarity">
    <text evidence="2">Belongs to the protease inhibitor I16 (SSI) family.</text>
</comment>
<sequence>MPHLAARALAGTALAAGAFTGAALPGTASAEPAAASAQPAPGTSLRLTLTYPGRNTSGTRSVTLQCAPTGGSHPSAARACAELAASHGAIDRSPDGRICLAVYAPVVARAEGRLRGAPVSFRTRYGNDCVMRSRTGSVFDF</sequence>
<evidence type="ECO:0000259" key="8">
    <source>
        <dbReference type="Pfam" id="PF00720"/>
    </source>
</evidence>
<comment type="subcellular location">
    <subcellularLocation>
        <location evidence="1">Secreted</location>
    </subcellularLocation>
</comment>
<evidence type="ECO:0000256" key="1">
    <source>
        <dbReference type="ARBA" id="ARBA00004613"/>
    </source>
</evidence>
<comment type="caution">
    <text evidence="9">The sequence shown here is derived from an EMBL/GenBank/DDBJ whole genome shotgun (WGS) entry which is preliminary data.</text>
</comment>
<dbReference type="PROSITE" id="PS00999">
    <property type="entry name" value="SSI"/>
    <property type="match status" value="1"/>
</dbReference>
<organism evidence="9 10">
    <name type="scientific">Actinomadura fibrosa</name>
    <dbReference type="NCBI Taxonomy" id="111802"/>
    <lineage>
        <taxon>Bacteria</taxon>
        <taxon>Bacillati</taxon>
        <taxon>Actinomycetota</taxon>
        <taxon>Actinomycetes</taxon>
        <taxon>Streptosporangiales</taxon>
        <taxon>Thermomonosporaceae</taxon>
        <taxon>Actinomadura</taxon>
    </lineage>
</organism>
<keyword evidence="6" id="KW-1015">Disulfide bond</keyword>
<dbReference type="Gene3D" id="3.30.350.10">
    <property type="entry name" value="Subtilisin inhibitor-like"/>
    <property type="match status" value="1"/>
</dbReference>
<feature type="domain" description="Subtilisin inhibitor" evidence="8">
    <location>
        <begin position="43"/>
        <end position="127"/>
    </location>
</feature>
<feature type="chain" id="PRO_5047383191" evidence="7">
    <location>
        <begin position="31"/>
        <end position="141"/>
    </location>
</feature>
<evidence type="ECO:0000256" key="5">
    <source>
        <dbReference type="ARBA" id="ARBA00022900"/>
    </source>
</evidence>
<feature type="signal peptide" evidence="7">
    <location>
        <begin position="1"/>
        <end position="30"/>
    </location>
</feature>
<keyword evidence="10" id="KW-1185">Reference proteome</keyword>
<reference evidence="10" key="1">
    <citation type="journal article" date="2019" name="Int. J. Syst. Evol. Microbiol.">
        <title>The Global Catalogue of Microorganisms (GCM) 10K type strain sequencing project: providing services to taxonomists for standard genome sequencing and annotation.</title>
        <authorList>
            <consortium name="The Broad Institute Genomics Platform"/>
            <consortium name="The Broad Institute Genome Sequencing Center for Infectious Disease"/>
            <person name="Wu L."/>
            <person name="Ma J."/>
        </authorList>
    </citation>
    <scope>NUCLEOTIDE SEQUENCE [LARGE SCALE GENOMIC DNA]</scope>
    <source>
        <strain evidence="10">JCM 9371</strain>
    </source>
</reference>
<name>A0ABW2XZQ6_9ACTN</name>
<dbReference type="Pfam" id="PF00720">
    <property type="entry name" value="SSI"/>
    <property type="match status" value="1"/>
</dbReference>
<evidence type="ECO:0000256" key="4">
    <source>
        <dbReference type="ARBA" id="ARBA00022690"/>
    </source>
</evidence>
<gene>
    <name evidence="9" type="ORF">ACFQZM_45385</name>
</gene>
<dbReference type="InterPro" id="IPR023549">
    <property type="entry name" value="Subtilisin_inhibitor"/>
</dbReference>
<proteinExistence type="inferred from homology"/>
<evidence type="ECO:0000256" key="7">
    <source>
        <dbReference type="SAM" id="SignalP"/>
    </source>
</evidence>
<dbReference type="Proteomes" id="UP001597063">
    <property type="component" value="Unassembled WGS sequence"/>
</dbReference>